<dbReference type="PANTHER" id="PTHR30437">
    <property type="entry name" value="TRANSCRIPTION ELONGATION FACTOR GREA"/>
    <property type="match status" value="1"/>
</dbReference>
<dbReference type="RefSeq" id="WP_105861767.1">
    <property type="nucleotide sequence ID" value="NZ_PUEJ01000003.1"/>
</dbReference>
<accession>A0A2S9QFI7</accession>
<evidence type="ECO:0000313" key="4">
    <source>
        <dbReference type="Proteomes" id="UP000237682"/>
    </source>
</evidence>
<dbReference type="GO" id="GO:0003677">
    <property type="term" value="F:DNA binding"/>
    <property type="evidence" value="ECO:0007669"/>
    <property type="project" value="InterPro"/>
</dbReference>
<dbReference type="InterPro" id="IPR023459">
    <property type="entry name" value="Tscrpt_elong_fac_GreA/B_fam"/>
</dbReference>
<feature type="domain" description="Transcription elongation factor GreA/GreB C-terminal" evidence="2">
    <location>
        <begin position="87"/>
        <end position="154"/>
    </location>
</feature>
<keyword evidence="4" id="KW-1185">Reference proteome</keyword>
<dbReference type="Proteomes" id="UP000237682">
    <property type="component" value="Unassembled WGS sequence"/>
</dbReference>
<comment type="caution">
    <text evidence="3">The sequence shown here is derived from an EMBL/GenBank/DDBJ whole genome shotgun (WGS) entry which is preliminary data.</text>
</comment>
<dbReference type="Gene3D" id="3.10.50.30">
    <property type="entry name" value="Transcription elongation factor, GreA/GreB, C-terminal domain"/>
    <property type="match status" value="1"/>
</dbReference>
<dbReference type="GO" id="GO:0003746">
    <property type="term" value="F:translation elongation factor activity"/>
    <property type="evidence" value="ECO:0007669"/>
    <property type="project" value="UniProtKB-KW"/>
</dbReference>
<dbReference type="GO" id="GO:0032784">
    <property type="term" value="P:regulation of DNA-templated transcription elongation"/>
    <property type="evidence" value="ECO:0007669"/>
    <property type="project" value="InterPro"/>
</dbReference>
<evidence type="ECO:0000313" key="3">
    <source>
        <dbReference type="EMBL" id="PRH88102.1"/>
    </source>
</evidence>
<protein>
    <submittedName>
        <fullName evidence="3">Transcription elongation factor</fullName>
    </submittedName>
</protein>
<dbReference type="Pfam" id="PF01272">
    <property type="entry name" value="GreA_GreB"/>
    <property type="match status" value="1"/>
</dbReference>
<name>A0A2S9QFI7_9HYPH</name>
<dbReference type="SUPFAM" id="SSF54534">
    <property type="entry name" value="FKBP-like"/>
    <property type="match status" value="1"/>
</dbReference>
<dbReference type="NCBIfam" id="NF004973">
    <property type="entry name" value="PRK06342.1"/>
    <property type="match status" value="1"/>
</dbReference>
<dbReference type="EMBL" id="PUEJ01000003">
    <property type="protein sequence ID" value="PRH88102.1"/>
    <property type="molecule type" value="Genomic_DNA"/>
</dbReference>
<keyword evidence="3" id="KW-0251">Elongation factor</keyword>
<dbReference type="AlphaFoldDB" id="A0A2S9QFI7"/>
<dbReference type="GO" id="GO:0006354">
    <property type="term" value="P:DNA-templated transcription elongation"/>
    <property type="evidence" value="ECO:0007669"/>
    <property type="project" value="TreeGrafter"/>
</dbReference>
<dbReference type="OrthoDB" id="8537952at2"/>
<dbReference type="InterPro" id="IPR001437">
    <property type="entry name" value="Tscrpt_elong_fac_GreA/B_C"/>
</dbReference>
<reference evidence="3 4" key="1">
    <citation type="submission" date="2018-02" db="EMBL/GenBank/DDBJ databases">
        <title>Whole genome sequencing of endophytic bacterium.</title>
        <authorList>
            <person name="Eedara R."/>
            <person name="Podile A.R."/>
        </authorList>
    </citation>
    <scope>NUCLEOTIDE SEQUENCE [LARGE SCALE GENOMIC DNA]</scope>
    <source>
        <strain evidence="3 4">RP1T</strain>
    </source>
</reference>
<evidence type="ECO:0000259" key="2">
    <source>
        <dbReference type="Pfam" id="PF01272"/>
    </source>
</evidence>
<keyword evidence="3" id="KW-0648">Protein biosynthesis</keyword>
<gene>
    <name evidence="3" type="ORF">C5L14_09450</name>
</gene>
<sequence>MSRAFTQDGQEGEDAQVLPERPISIERNLVTARGLAMIEAELKQARSLFATAEAAGDRIAMGNASRDIRYWAARRASAELVTPSAADDGIRFGMAITLHYPDGRERIWRIVGEDEADAALGRISHVSPLARALFGKDVGDVVRVGPQEAEIVEIDRTPEVP</sequence>
<proteinExistence type="predicted"/>
<dbReference type="PANTHER" id="PTHR30437:SF6">
    <property type="entry name" value="TRANSCRIPTION ELONGATION FACTOR GREB"/>
    <property type="match status" value="1"/>
</dbReference>
<dbReference type="GO" id="GO:0070063">
    <property type="term" value="F:RNA polymerase binding"/>
    <property type="evidence" value="ECO:0007669"/>
    <property type="project" value="InterPro"/>
</dbReference>
<evidence type="ECO:0000256" key="1">
    <source>
        <dbReference type="SAM" id="MobiDB-lite"/>
    </source>
</evidence>
<dbReference type="InterPro" id="IPR036953">
    <property type="entry name" value="GreA/GreB_C_sf"/>
</dbReference>
<feature type="region of interest" description="Disordered" evidence="1">
    <location>
        <begin position="1"/>
        <end position="20"/>
    </location>
</feature>
<organism evidence="3 4">
    <name type="scientific">Labrys okinawensis</name>
    <dbReference type="NCBI Taxonomy" id="346911"/>
    <lineage>
        <taxon>Bacteria</taxon>
        <taxon>Pseudomonadati</taxon>
        <taxon>Pseudomonadota</taxon>
        <taxon>Alphaproteobacteria</taxon>
        <taxon>Hyphomicrobiales</taxon>
        <taxon>Xanthobacteraceae</taxon>
        <taxon>Labrys</taxon>
    </lineage>
</organism>